<sequence>MIKTFADKRTQALYCKGQAKKFPPDVARRAARKLEYVHLAKNVDDLKVPPGNRLHMLSGDRQGQYAIAINDQWRICFRFEEGDAYDVEVCDYH</sequence>
<dbReference type="Proteomes" id="UP001139319">
    <property type="component" value="Unassembled WGS sequence"/>
</dbReference>
<evidence type="ECO:0000313" key="2">
    <source>
        <dbReference type="Proteomes" id="UP001139319"/>
    </source>
</evidence>
<dbReference type="EMBL" id="JAMFTH010000002">
    <property type="protein sequence ID" value="MCP8899540.1"/>
    <property type="molecule type" value="Genomic_DNA"/>
</dbReference>
<protein>
    <submittedName>
        <fullName evidence="1">Type II toxin-antitoxin system RelE/ParE family toxin</fullName>
    </submittedName>
</protein>
<reference evidence="1" key="1">
    <citation type="submission" date="2022-05" db="EMBL/GenBank/DDBJ databases">
        <authorList>
            <person name="Sun H.-N."/>
        </authorList>
    </citation>
    <scope>NUCLEOTIDE SEQUENCE</scope>
    <source>
        <strain evidence="1">HB14</strain>
    </source>
</reference>
<dbReference type="InterPro" id="IPR007711">
    <property type="entry name" value="HigB-1"/>
</dbReference>
<dbReference type="AlphaFoldDB" id="A0A9X2I3A3"/>
<dbReference type="SUPFAM" id="SSF143011">
    <property type="entry name" value="RelE-like"/>
    <property type="match status" value="1"/>
</dbReference>
<name>A0A9X2I3A3_9GAMM</name>
<dbReference type="Gene3D" id="3.30.2310.20">
    <property type="entry name" value="RelE-like"/>
    <property type="match status" value="1"/>
</dbReference>
<reference evidence="1" key="2">
    <citation type="submission" date="2023-01" db="EMBL/GenBank/DDBJ databases">
        <title>Gilvimarinus xylanilyticus HB14 isolated from Caulerpa lentillifera aquaculture base in Hainan, China.</title>
        <authorList>
            <person name="Zhang Y.-J."/>
        </authorList>
    </citation>
    <scope>NUCLEOTIDE SEQUENCE</scope>
    <source>
        <strain evidence="1">HB14</strain>
    </source>
</reference>
<proteinExistence type="predicted"/>
<dbReference type="PANTHER" id="PTHR40266:SF2">
    <property type="entry name" value="TOXIN HIGB-1"/>
    <property type="match status" value="1"/>
</dbReference>
<evidence type="ECO:0000313" key="1">
    <source>
        <dbReference type="EMBL" id="MCP8899540.1"/>
    </source>
</evidence>
<organism evidence="1 2">
    <name type="scientific">Gilvimarinus xylanilyticus</name>
    <dbReference type="NCBI Taxonomy" id="2944139"/>
    <lineage>
        <taxon>Bacteria</taxon>
        <taxon>Pseudomonadati</taxon>
        <taxon>Pseudomonadota</taxon>
        <taxon>Gammaproteobacteria</taxon>
        <taxon>Cellvibrionales</taxon>
        <taxon>Cellvibrionaceae</taxon>
        <taxon>Gilvimarinus</taxon>
    </lineage>
</organism>
<gene>
    <name evidence="1" type="ORF">M6D89_09540</name>
</gene>
<dbReference type="PANTHER" id="PTHR40266">
    <property type="entry name" value="TOXIN HIGB-1"/>
    <property type="match status" value="1"/>
</dbReference>
<dbReference type="RefSeq" id="WP_253967837.1">
    <property type="nucleotide sequence ID" value="NZ_JAMFTH010000002.1"/>
</dbReference>
<keyword evidence="2" id="KW-1185">Reference proteome</keyword>
<accession>A0A9X2I3A3</accession>
<dbReference type="InterPro" id="IPR035093">
    <property type="entry name" value="RelE/ParE_toxin_dom_sf"/>
</dbReference>
<comment type="caution">
    <text evidence="1">The sequence shown here is derived from an EMBL/GenBank/DDBJ whole genome shotgun (WGS) entry which is preliminary data.</text>
</comment>
<dbReference type="Pfam" id="PF05015">
    <property type="entry name" value="HigB-like_toxin"/>
    <property type="match status" value="1"/>
</dbReference>